<sequence>MQRSGVGESAANLHTGVGHLCHLDCSFFPKLSPLLSDPTSTPAAKKTTFIDPTFLFRFEIDLKKQKLDWSTKGLKLPETCRLPSFGGLAGRPVFADVRMAWSEQGIGVHLNVNGKRQLPWCRDSRPEDSDGFHLWIDTRCSPNIHRATQYCHRFLWMPSGGGPQRERPVSALVPINRARNFPKPISNSAIKVVAFPRHDGYELSGIVPSEALTGYEPKQQPRISLYYAVIDRELGWQTLSLGPEYPVMEDPSLWGEARLV</sequence>
<accession>A0A5C5WKN5</accession>
<proteinExistence type="predicted"/>
<evidence type="ECO:0000313" key="1">
    <source>
        <dbReference type="EMBL" id="TWT51177.1"/>
    </source>
</evidence>
<evidence type="ECO:0000313" key="2">
    <source>
        <dbReference type="Proteomes" id="UP000316598"/>
    </source>
</evidence>
<evidence type="ECO:0008006" key="3">
    <source>
        <dbReference type="Google" id="ProtNLM"/>
    </source>
</evidence>
<dbReference type="Proteomes" id="UP000316598">
    <property type="component" value="Unassembled WGS sequence"/>
</dbReference>
<name>A0A5C5WKN5_9BACT</name>
<dbReference type="EMBL" id="SJPI01000002">
    <property type="protein sequence ID" value="TWT51177.1"/>
    <property type="molecule type" value="Genomic_DNA"/>
</dbReference>
<reference evidence="1 2" key="1">
    <citation type="submission" date="2019-02" db="EMBL/GenBank/DDBJ databases">
        <title>Deep-cultivation of Planctomycetes and their phenomic and genomic characterization uncovers novel biology.</title>
        <authorList>
            <person name="Wiegand S."/>
            <person name="Jogler M."/>
            <person name="Boedeker C."/>
            <person name="Pinto D."/>
            <person name="Vollmers J."/>
            <person name="Rivas-Marin E."/>
            <person name="Kohn T."/>
            <person name="Peeters S.H."/>
            <person name="Heuer A."/>
            <person name="Rast P."/>
            <person name="Oberbeckmann S."/>
            <person name="Bunk B."/>
            <person name="Jeske O."/>
            <person name="Meyerdierks A."/>
            <person name="Storesund J.E."/>
            <person name="Kallscheuer N."/>
            <person name="Luecker S."/>
            <person name="Lage O.M."/>
            <person name="Pohl T."/>
            <person name="Merkel B.J."/>
            <person name="Hornburger P."/>
            <person name="Mueller R.-W."/>
            <person name="Bruemmer F."/>
            <person name="Labrenz M."/>
            <person name="Spormann A.M."/>
            <person name="Op Den Camp H."/>
            <person name="Overmann J."/>
            <person name="Amann R."/>
            <person name="Jetten M.S.M."/>
            <person name="Mascher T."/>
            <person name="Medema M.H."/>
            <person name="Devos D.P."/>
            <person name="Kaster A.-K."/>
            <person name="Ovreas L."/>
            <person name="Rohde M."/>
            <person name="Galperin M.Y."/>
            <person name="Jogler C."/>
        </authorList>
    </citation>
    <scope>NUCLEOTIDE SEQUENCE [LARGE SCALE GENOMIC DNA]</scope>
    <source>
        <strain evidence="1 2">Pla22</strain>
    </source>
</reference>
<gene>
    <name evidence="1" type="ORF">Pla22_39540</name>
</gene>
<dbReference type="CDD" id="cd00241">
    <property type="entry name" value="DOMON_like"/>
    <property type="match status" value="1"/>
</dbReference>
<dbReference type="AlphaFoldDB" id="A0A5C5WKN5"/>
<comment type="caution">
    <text evidence="1">The sequence shown here is derived from an EMBL/GenBank/DDBJ whole genome shotgun (WGS) entry which is preliminary data.</text>
</comment>
<keyword evidence="2" id="KW-1185">Reference proteome</keyword>
<dbReference type="Gene3D" id="2.60.40.1190">
    <property type="match status" value="1"/>
</dbReference>
<organism evidence="1 2">
    <name type="scientific">Rubripirellula amarantea</name>
    <dbReference type="NCBI Taxonomy" id="2527999"/>
    <lineage>
        <taxon>Bacteria</taxon>
        <taxon>Pseudomonadati</taxon>
        <taxon>Planctomycetota</taxon>
        <taxon>Planctomycetia</taxon>
        <taxon>Pirellulales</taxon>
        <taxon>Pirellulaceae</taxon>
        <taxon>Rubripirellula</taxon>
    </lineage>
</organism>
<protein>
    <recommendedName>
        <fullName evidence="3">Carbohydrate-binding domain-containing protein</fullName>
    </recommendedName>
</protein>